<organism evidence="1 2">
    <name type="scientific">Kitasatospora aburaviensis</name>
    <dbReference type="NCBI Taxonomy" id="67265"/>
    <lineage>
        <taxon>Bacteria</taxon>
        <taxon>Bacillati</taxon>
        <taxon>Actinomycetota</taxon>
        <taxon>Actinomycetes</taxon>
        <taxon>Kitasatosporales</taxon>
        <taxon>Streptomycetaceae</taxon>
        <taxon>Kitasatospora</taxon>
    </lineage>
</organism>
<dbReference type="SUPFAM" id="SSF140453">
    <property type="entry name" value="EsxAB dimer-like"/>
    <property type="match status" value="1"/>
</dbReference>
<sequence>MSTPAANDQFSVNTQAMGGAQSALNGMALDSKTIGATADESTNAAAAAHKGWDTASALRAALTEWHEQVDQLTARLHQNSAAMQQTTLNYHTTNQSVADSLKVK</sequence>
<dbReference type="RefSeq" id="WP_313767580.1">
    <property type="nucleotide sequence ID" value="NZ_BAAAVH010000026.1"/>
</dbReference>
<dbReference type="EMBL" id="JBHSOD010000058">
    <property type="protein sequence ID" value="MFC5889476.1"/>
    <property type="molecule type" value="Genomic_DNA"/>
</dbReference>
<name>A0ABW1F846_9ACTN</name>
<evidence type="ECO:0000313" key="1">
    <source>
        <dbReference type="EMBL" id="MFC5889476.1"/>
    </source>
</evidence>
<dbReference type="Proteomes" id="UP001596067">
    <property type="component" value="Unassembled WGS sequence"/>
</dbReference>
<reference evidence="2" key="1">
    <citation type="journal article" date="2019" name="Int. J. Syst. Evol. Microbiol.">
        <title>The Global Catalogue of Microorganisms (GCM) 10K type strain sequencing project: providing services to taxonomists for standard genome sequencing and annotation.</title>
        <authorList>
            <consortium name="The Broad Institute Genomics Platform"/>
            <consortium name="The Broad Institute Genome Sequencing Center for Infectious Disease"/>
            <person name="Wu L."/>
            <person name="Ma J."/>
        </authorList>
    </citation>
    <scope>NUCLEOTIDE SEQUENCE [LARGE SCALE GENOMIC DNA]</scope>
    <source>
        <strain evidence="2">CGMCC 4.1469</strain>
    </source>
</reference>
<dbReference type="Gene3D" id="1.10.287.1060">
    <property type="entry name" value="ESAT-6-like"/>
    <property type="match status" value="1"/>
</dbReference>
<comment type="caution">
    <text evidence="1">The sequence shown here is derived from an EMBL/GenBank/DDBJ whole genome shotgun (WGS) entry which is preliminary data.</text>
</comment>
<evidence type="ECO:0008006" key="3">
    <source>
        <dbReference type="Google" id="ProtNLM"/>
    </source>
</evidence>
<proteinExistence type="predicted"/>
<keyword evidence="2" id="KW-1185">Reference proteome</keyword>
<dbReference type="InterPro" id="IPR036689">
    <property type="entry name" value="ESAT-6-like_sf"/>
</dbReference>
<gene>
    <name evidence="1" type="ORF">ACFP0N_31370</name>
</gene>
<protein>
    <recommendedName>
        <fullName evidence="3">ESAT-6-like protein</fullName>
    </recommendedName>
</protein>
<accession>A0ABW1F846</accession>
<evidence type="ECO:0000313" key="2">
    <source>
        <dbReference type="Proteomes" id="UP001596067"/>
    </source>
</evidence>